<comment type="caution">
    <text evidence="1">The sequence shown here is derived from an EMBL/GenBank/DDBJ whole genome shotgun (WGS) entry which is preliminary data.</text>
</comment>
<protein>
    <submittedName>
        <fullName evidence="1">Uncharacterized protein</fullName>
    </submittedName>
</protein>
<accession>A0A917DP04</accession>
<dbReference type="AlphaFoldDB" id="A0A917DP04"/>
<reference evidence="1" key="1">
    <citation type="journal article" date="2014" name="Int. J. Syst. Evol. Microbiol.">
        <title>Complete genome sequence of Corynebacterium casei LMG S-19264T (=DSM 44701T), isolated from a smear-ripened cheese.</title>
        <authorList>
            <consortium name="US DOE Joint Genome Institute (JGI-PGF)"/>
            <person name="Walter F."/>
            <person name="Albersmeier A."/>
            <person name="Kalinowski J."/>
            <person name="Ruckert C."/>
        </authorList>
    </citation>
    <scope>NUCLEOTIDE SEQUENCE</scope>
    <source>
        <strain evidence="1">CGMCC 1.15178</strain>
    </source>
</reference>
<sequence length="66" mass="7371">MIIDDGSRMQPMFTTEALDAIYAHTHGICREINNICTATLLDAVLRKDKLIDLAPHQNQARSTGFN</sequence>
<dbReference type="EMBL" id="BMHP01000001">
    <property type="protein sequence ID" value="GGD52810.1"/>
    <property type="molecule type" value="Genomic_DNA"/>
</dbReference>
<dbReference type="Proteomes" id="UP000612456">
    <property type="component" value="Unassembled WGS sequence"/>
</dbReference>
<keyword evidence="2" id="KW-1185">Reference proteome</keyword>
<organism evidence="1 2">
    <name type="scientific">Paenibacillus nasutitermitis</name>
    <dbReference type="NCBI Taxonomy" id="1652958"/>
    <lineage>
        <taxon>Bacteria</taxon>
        <taxon>Bacillati</taxon>
        <taxon>Bacillota</taxon>
        <taxon>Bacilli</taxon>
        <taxon>Bacillales</taxon>
        <taxon>Paenibacillaceae</taxon>
        <taxon>Paenibacillus</taxon>
    </lineage>
</organism>
<name>A0A917DP04_9BACL</name>
<evidence type="ECO:0000313" key="1">
    <source>
        <dbReference type="EMBL" id="GGD52810.1"/>
    </source>
</evidence>
<evidence type="ECO:0000313" key="2">
    <source>
        <dbReference type="Proteomes" id="UP000612456"/>
    </source>
</evidence>
<proteinExistence type="predicted"/>
<dbReference type="RefSeq" id="WP_188989293.1">
    <property type="nucleotide sequence ID" value="NZ_BMHP01000001.1"/>
</dbReference>
<gene>
    <name evidence="1" type="ORF">GCM10010911_07960</name>
</gene>
<reference evidence="1" key="2">
    <citation type="submission" date="2020-09" db="EMBL/GenBank/DDBJ databases">
        <authorList>
            <person name="Sun Q."/>
            <person name="Zhou Y."/>
        </authorList>
    </citation>
    <scope>NUCLEOTIDE SEQUENCE</scope>
    <source>
        <strain evidence="1">CGMCC 1.15178</strain>
    </source>
</reference>